<keyword evidence="1" id="KW-1133">Transmembrane helix</keyword>
<proteinExistence type="predicted"/>
<evidence type="ECO:0000313" key="3">
    <source>
        <dbReference type="EMBL" id="KKN22007.1"/>
    </source>
</evidence>
<organism evidence="3">
    <name type="scientific">marine sediment metagenome</name>
    <dbReference type="NCBI Taxonomy" id="412755"/>
    <lineage>
        <taxon>unclassified sequences</taxon>
        <taxon>metagenomes</taxon>
        <taxon>ecological metagenomes</taxon>
    </lineage>
</organism>
<keyword evidence="1" id="KW-0472">Membrane</keyword>
<dbReference type="Gene3D" id="3.30.10.20">
    <property type="match status" value="3"/>
</dbReference>
<dbReference type="EMBL" id="LAZR01003100">
    <property type="protein sequence ID" value="KKN22007.1"/>
    <property type="molecule type" value="Genomic_DNA"/>
</dbReference>
<dbReference type="SUPFAM" id="SSF54184">
    <property type="entry name" value="Penicillin-binding protein 2x (pbp-2x), c-terminal domain"/>
    <property type="match status" value="2"/>
</dbReference>
<accession>A0A0F9PBV6</accession>
<feature type="transmembrane region" description="Helical" evidence="1">
    <location>
        <begin position="12"/>
        <end position="34"/>
    </location>
</feature>
<dbReference type="CDD" id="cd06577">
    <property type="entry name" value="PASTA_pknB"/>
    <property type="match status" value="3"/>
</dbReference>
<evidence type="ECO:0000256" key="1">
    <source>
        <dbReference type="SAM" id="Phobius"/>
    </source>
</evidence>
<keyword evidence="1" id="KW-0812">Transmembrane</keyword>
<dbReference type="InterPro" id="IPR005543">
    <property type="entry name" value="PASTA_dom"/>
</dbReference>
<dbReference type="SMART" id="SM00740">
    <property type="entry name" value="PASTA"/>
    <property type="match status" value="3"/>
</dbReference>
<sequence length="319" mass="35201">MLRWLKSLLKAAGILACLVGLSLGMVFLTLRILVPPQRIEVPSVVGKEMMKALALLGEQDLSLKLMGEKYSSQVPEGIIISQFPAPGTKVHKDREIRVFVSGGTRLAITPSLVGKRKREASIYLAQRGLRIGIVSYSYTQVPQEEIISQDPSAQTETDVEKGINILVSLGAKNLQFYMPDFVGSKIEEVRELCDKLSLKIGKIKESPSLGEEGVVLYQSASPGTMIDSETSIELTVSTFYEQEPSLSPEAEWIMTTVEVPPGLMNKEVRVVIIDSRGERGIDYGQRRPGEKVLIVSRVVGKGEIKVYIDNKLVKIEEVE</sequence>
<evidence type="ECO:0000259" key="2">
    <source>
        <dbReference type="PROSITE" id="PS51178"/>
    </source>
</evidence>
<feature type="domain" description="PASTA" evidence="2">
    <location>
        <begin position="35"/>
        <end position="102"/>
    </location>
</feature>
<gene>
    <name evidence="3" type="ORF">LCGC14_0919590</name>
</gene>
<dbReference type="PROSITE" id="PS51178">
    <property type="entry name" value="PASTA"/>
    <property type="match status" value="2"/>
</dbReference>
<reference evidence="3" key="1">
    <citation type="journal article" date="2015" name="Nature">
        <title>Complex archaea that bridge the gap between prokaryotes and eukaryotes.</title>
        <authorList>
            <person name="Spang A."/>
            <person name="Saw J.H."/>
            <person name="Jorgensen S.L."/>
            <person name="Zaremba-Niedzwiedzka K."/>
            <person name="Martijn J."/>
            <person name="Lind A.E."/>
            <person name="van Eijk R."/>
            <person name="Schleper C."/>
            <person name="Guy L."/>
            <person name="Ettema T.J."/>
        </authorList>
    </citation>
    <scope>NUCLEOTIDE SEQUENCE</scope>
</reference>
<name>A0A0F9PBV6_9ZZZZ</name>
<dbReference type="Pfam" id="PF03793">
    <property type="entry name" value="PASTA"/>
    <property type="match status" value="3"/>
</dbReference>
<protein>
    <recommendedName>
        <fullName evidence="2">PASTA domain-containing protein</fullName>
    </recommendedName>
</protein>
<dbReference type="AlphaFoldDB" id="A0A0F9PBV6"/>
<feature type="domain" description="PASTA" evidence="2">
    <location>
        <begin position="172"/>
        <end position="238"/>
    </location>
</feature>
<comment type="caution">
    <text evidence="3">The sequence shown here is derived from an EMBL/GenBank/DDBJ whole genome shotgun (WGS) entry which is preliminary data.</text>
</comment>